<evidence type="ECO:0000313" key="1">
    <source>
        <dbReference type="EMBL" id="KAF2709075.1"/>
    </source>
</evidence>
<dbReference type="EMBL" id="MU005771">
    <property type="protein sequence ID" value="KAF2709075.1"/>
    <property type="molecule type" value="Genomic_DNA"/>
</dbReference>
<dbReference type="AlphaFoldDB" id="A0A6G1K957"/>
<evidence type="ECO:0000313" key="2">
    <source>
        <dbReference type="Proteomes" id="UP000799428"/>
    </source>
</evidence>
<dbReference type="Proteomes" id="UP000799428">
    <property type="component" value="Unassembled WGS sequence"/>
</dbReference>
<protein>
    <submittedName>
        <fullName evidence="1">Uncharacterized protein</fullName>
    </submittedName>
</protein>
<sequence>MTDVRNQVHLNHQISYYFNCQPNYPTFELIIYMQTVVGFKCGNTAYGHDHRTKDGGAPDLSVGRTYCSDYFCEFKAINLSLLISIPYITSSATVL</sequence>
<dbReference type="OrthoDB" id="4983399at2759"/>
<organism evidence="1 2">
    <name type="scientific">Pleomassaria siparia CBS 279.74</name>
    <dbReference type="NCBI Taxonomy" id="1314801"/>
    <lineage>
        <taxon>Eukaryota</taxon>
        <taxon>Fungi</taxon>
        <taxon>Dikarya</taxon>
        <taxon>Ascomycota</taxon>
        <taxon>Pezizomycotina</taxon>
        <taxon>Dothideomycetes</taxon>
        <taxon>Pleosporomycetidae</taxon>
        <taxon>Pleosporales</taxon>
        <taxon>Pleomassariaceae</taxon>
        <taxon>Pleomassaria</taxon>
    </lineage>
</organism>
<reference evidence="1" key="1">
    <citation type="journal article" date="2020" name="Stud. Mycol.">
        <title>101 Dothideomycetes genomes: a test case for predicting lifestyles and emergence of pathogens.</title>
        <authorList>
            <person name="Haridas S."/>
            <person name="Albert R."/>
            <person name="Binder M."/>
            <person name="Bloem J."/>
            <person name="Labutti K."/>
            <person name="Salamov A."/>
            <person name="Andreopoulos B."/>
            <person name="Baker S."/>
            <person name="Barry K."/>
            <person name="Bills G."/>
            <person name="Bluhm B."/>
            <person name="Cannon C."/>
            <person name="Castanera R."/>
            <person name="Culley D."/>
            <person name="Daum C."/>
            <person name="Ezra D."/>
            <person name="Gonzalez J."/>
            <person name="Henrissat B."/>
            <person name="Kuo A."/>
            <person name="Liang C."/>
            <person name="Lipzen A."/>
            <person name="Lutzoni F."/>
            <person name="Magnuson J."/>
            <person name="Mondo S."/>
            <person name="Nolan M."/>
            <person name="Ohm R."/>
            <person name="Pangilinan J."/>
            <person name="Park H.-J."/>
            <person name="Ramirez L."/>
            <person name="Alfaro M."/>
            <person name="Sun H."/>
            <person name="Tritt A."/>
            <person name="Yoshinaga Y."/>
            <person name="Zwiers L.-H."/>
            <person name="Turgeon B."/>
            <person name="Goodwin S."/>
            <person name="Spatafora J."/>
            <person name="Crous P."/>
            <person name="Grigoriev I."/>
        </authorList>
    </citation>
    <scope>NUCLEOTIDE SEQUENCE</scope>
    <source>
        <strain evidence="1">CBS 279.74</strain>
    </source>
</reference>
<keyword evidence="2" id="KW-1185">Reference proteome</keyword>
<accession>A0A6G1K957</accession>
<name>A0A6G1K957_9PLEO</name>
<proteinExistence type="predicted"/>
<gene>
    <name evidence="1" type="ORF">K504DRAFT_468285</name>
</gene>